<dbReference type="InterPro" id="IPR012902">
    <property type="entry name" value="N_methyl_site"/>
</dbReference>
<evidence type="ECO:0000313" key="5">
    <source>
        <dbReference type="Proteomes" id="UP001065593"/>
    </source>
</evidence>
<organism evidence="4 5">
    <name type="scientific">Lysinibacillus piscis</name>
    <dbReference type="NCBI Taxonomy" id="2518931"/>
    <lineage>
        <taxon>Bacteria</taxon>
        <taxon>Bacillati</taxon>
        <taxon>Bacillota</taxon>
        <taxon>Bacilli</taxon>
        <taxon>Bacillales</taxon>
        <taxon>Bacillaceae</taxon>
        <taxon>Lysinibacillus</taxon>
    </lineage>
</organism>
<dbReference type="RefSeq" id="WP_264987000.1">
    <property type="nucleotide sequence ID" value="NZ_BRZA01000001.1"/>
</dbReference>
<sequence>MRLLRNTRGFTLVEVLAVVVILAIVTMLSISLITSATKQQIAQSTHNRDIKELSYALKLITKDFRKSNKFTEIVDETSEPPITWYVLQLDDVELAAYALENNQIIRRLPTGREAIALNIKDFDISGSYSIVIVSQDGQTATADITLRSGTK</sequence>
<keyword evidence="5" id="KW-1185">Reference proteome</keyword>
<accession>A0ABQ5NFV6</accession>
<comment type="caution">
    <text evidence="4">The sequence shown here is derived from an EMBL/GenBank/DDBJ whole genome shotgun (WGS) entry which is preliminary data.</text>
</comment>
<proteinExistence type="predicted"/>
<dbReference type="SUPFAM" id="SSF54523">
    <property type="entry name" value="Pili subunits"/>
    <property type="match status" value="1"/>
</dbReference>
<evidence type="ECO:0000256" key="2">
    <source>
        <dbReference type="ARBA" id="ARBA00023287"/>
    </source>
</evidence>
<dbReference type="Proteomes" id="UP001065593">
    <property type="component" value="Unassembled WGS sequence"/>
</dbReference>
<evidence type="ECO:0000256" key="1">
    <source>
        <dbReference type="ARBA" id="ARBA00004241"/>
    </source>
</evidence>
<gene>
    <name evidence="4" type="ORF">LYSBPC_03950</name>
</gene>
<dbReference type="EMBL" id="BRZA01000001">
    <property type="protein sequence ID" value="GLC87268.1"/>
    <property type="molecule type" value="Genomic_DNA"/>
</dbReference>
<keyword evidence="3" id="KW-0812">Transmembrane</keyword>
<keyword evidence="3" id="KW-1133">Transmembrane helix</keyword>
<reference evidence="4" key="1">
    <citation type="submission" date="2022-08" db="EMBL/GenBank/DDBJ databases">
        <title>Draft genome sequence of Lysinibacillus sp. strain KH24.</title>
        <authorList>
            <person name="Kanbe H."/>
            <person name="Itoh H."/>
        </authorList>
    </citation>
    <scope>NUCLEOTIDE SEQUENCE</scope>
    <source>
        <strain evidence="4">KH24</strain>
    </source>
</reference>
<evidence type="ECO:0008006" key="6">
    <source>
        <dbReference type="Google" id="ProtNLM"/>
    </source>
</evidence>
<protein>
    <recommendedName>
        <fullName evidence="6">Prepilin-type N-terminal cleavage/methylation domain-containing protein</fullName>
    </recommendedName>
</protein>
<keyword evidence="3" id="KW-0472">Membrane</keyword>
<dbReference type="InterPro" id="IPR045584">
    <property type="entry name" value="Pilin-like"/>
</dbReference>
<feature type="transmembrane region" description="Helical" evidence="3">
    <location>
        <begin position="12"/>
        <end position="33"/>
    </location>
</feature>
<evidence type="ECO:0000313" key="4">
    <source>
        <dbReference type="EMBL" id="GLC87268.1"/>
    </source>
</evidence>
<comment type="subcellular location">
    <subcellularLocation>
        <location evidence="1">Cell surface</location>
    </subcellularLocation>
</comment>
<dbReference type="Pfam" id="PF07963">
    <property type="entry name" value="N_methyl"/>
    <property type="match status" value="1"/>
</dbReference>
<evidence type="ECO:0000256" key="3">
    <source>
        <dbReference type="SAM" id="Phobius"/>
    </source>
</evidence>
<keyword evidence="2" id="KW-0178">Competence</keyword>
<name>A0ABQ5NFV6_9BACI</name>
<dbReference type="NCBIfam" id="TIGR02532">
    <property type="entry name" value="IV_pilin_GFxxxE"/>
    <property type="match status" value="1"/>
</dbReference>
<dbReference type="PROSITE" id="PS00409">
    <property type="entry name" value="PROKAR_NTER_METHYL"/>
    <property type="match status" value="1"/>
</dbReference>